<reference evidence="5 6" key="1">
    <citation type="submission" date="2020-07" db="EMBL/GenBank/DDBJ databases">
        <title>Streptomyces isolated from Indian soil.</title>
        <authorList>
            <person name="Mandal S."/>
            <person name="Maiti P.K."/>
        </authorList>
    </citation>
    <scope>NUCLEOTIDE SEQUENCE [LARGE SCALE GENOMIC DNA]</scope>
    <source>
        <strain evidence="5 6">PSKA54</strain>
    </source>
</reference>
<proteinExistence type="predicted"/>
<dbReference type="AlphaFoldDB" id="A0A7W2D4X9"/>
<evidence type="ECO:0000256" key="1">
    <source>
        <dbReference type="ARBA" id="ARBA00022679"/>
    </source>
</evidence>
<dbReference type="PANTHER" id="PTHR43877:SF2">
    <property type="entry name" value="AMINOALKYLPHOSPHONATE N-ACETYLTRANSFERASE-RELATED"/>
    <property type="match status" value="1"/>
</dbReference>
<dbReference type="SUPFAM" id="SSF55729">
    <property type="entry name" value="Acyl-CoA N-acyltransferases (Nat)"/>
    <property type="match status" value="1"/>
</dbReference>
<feature type="compositionally biased region" description="Low complexity" evidence="3">
    <location>
        <begin position="1"/>
        <end position="16"/>
    </location>
</feature>
<dbReference type="InterPro" id="IPR050832">
    <property type="entry name" value="Bact_Acetyltransf"/>
</dbReference>
<keyword evidence="6" id="KW-1185">Reference proteome</keyword>
<dbReference type="Proteomes" id="UP000586976">
    <property type="component" value="Unassembled WGS sequence"/>
</dbReference>
<dbReference type="CDD" id="cd04301">
    <property type="entry name" value="NAT_SF"/>
    <property type="match status" value="1"/>
</dbReference>
<dbReference type="InterPro" id="IPR000182">
    <property type="entry name" value="GNAT_dom"/>
</dbReference>
<dbReference type="EMBL" id="JACEQY010000033">
    <property type="protein sequence ID" value="MBA4864844.1"/>
    <property type="molecule type" value="Genomic_DNA"/>
</dbReference>
<dbReference type="GO" id="GO:0016747">
    <property type="term" value="F:acyltransferase activity, transferring groups other than amino-acyl groups"/>
    <property type="evidence" value="ECO:0007669"/>
    <property type="project" value="InterPro"/>
</dbReference>
<feature type="region of interest" description="Disordered" evidence="3">
    <location>
        <begin position="1"/>
        <end position="28"/>
    </location>
</feature>
<evidence type="ECO:0000259" key="4">
    <source>
        <dbReference type="PROSITE" id="PS51186"/>
    </source>
</evidence>
<dbReference type="Gene3D" id="3.40.630.30">
    <property type="match status" value="1"/>
</dbReference>
<evidence type="ECO:0000256" key="2">
    <source>
        <dbReference type="ARBA" id="ARBA00023315"/>
    </source>
</evidence>
<dbReference type="PANTHER" id="PTHR43877">
    <property type="entry name" value="AMINOALKYLPHOSPHONATE N-ACETYLTRANSFERASE-RELATED-RELATED"/>
    <property type="match status" value="1"/>
</dbReference>
<dbReference type="Pfam" id="PF00583">
    <property type="entry name" value="Acetyltransf_1"/>
    <property type="match status" value="1"/>
</dbReference>
<keyword evidence="1 5" id="KW-0808">Transferase</keyword>
<dbReference type="PROSITE" id="PS51186">
    <property type="entry name" value="GNAT"/>
    <property type="match status" value="1"/>
</dbReference>
<protein>
    <submittedName>
        <fullName evidence="5">GNAT family N-acetyltransferase</fullName>
    </submittedName>
</protein>
<dbReference type="InterPro" id="IPR016181">
    <property type="entry name" value="Acyl_CoA_acyltransferase"/>
</dbReference>
<name>A0A7W2D4X9_9ACTN</name>
<organism evidence="5 6">
    <name type="scientific">Streptomyces himalayensis subsp. aureolus</name>
    <dbReference type="NCBI Taxonomy" id="2758039"/>
    <lineage>
        <taxon>Bacteria</taxon>
        <taxon>Bacillati</taxon>
        <taxon>Actinomycetota</taxon>
        <taxon>Actinomycetes</taxon>
        <taxon>Kitasatosporales</taxon>
        <taxon>Streptomycetaceae</taxon>
        <taxon>Streptomyces</taxon>
        <taxon>Streptomyces himalayensis</taxon>
    </lineage>
</organism>
<comment type="caution">
    <text evidence="5">The sequence shown here is derived from an EMBL/GenBank/DDBJ whole genome shotgun (WGS) entry which is preliminary data.</text>
</comment>
<dbReference type="RefSeq" id="WP_181866435.1">
    <property type="nucleotide sequence ID" value="NZ_JACEQY010000033.1"/>
</dbReference>
<evidence type="ECO:0000256" key="3">
    <source>
        <dbReference type="SAM" id="MobiDB-lite"/>
    </source>
</evidence>
<evidence type="ECO:0000313" key="6">
    <source>
        <dbReference type="Proteomes" id="UP000586976"/>
    </source>
</evidence>
<keyword evidence="2" id="KW-0012">Acyltransferase</keyword>
<gene>
    <name evidence="5" type="ORF">H1V43_26545</name>
</gene>
<accession>A0A7W2D4X9</accession>
<feature type="domain" description="N-acetyltransferase" evidence="4">
    <location>
        <begin position="44"/>
        <end position="190"/>
    </location>
</feature>
<sequence>MSDATGTTAHRITGTTPHSPETADTAQGPWTVAPEAFDSPVSAALWRAYYTEVSDRWYELHEGRSTPPDELEREIAADPGSDFVPPRGVLLVARYDGEPAGMAGMRLLDASTGELKRFFVRREMRGKGGAALLLAAAEDAARALGADRVVLDTRHDLVEARALYARHGYEEIEAYNTSAYAEHWFSKRLAAEG</sequence>
<evidence type="ECO:0000313" key="5">
    <source>
        <dbReference type="EMBL" id="MBA4864844.1"/>
    </source>
</evidence>